<evidence type="ECO:0000313" key="4">
    <source>
        <dbReference type="EMBL" id="MCO1654049.1"/>
    </source>
</evidence>
<evidence type="ECO:0000256" key="2">
    <source>
        <dbReference type="ARBA" id="ARBA00023285"/>
    </source>
</evidence>
<dbReference type="SUPFAM" id="SSF52242">
    <property type="entry name" value="Cobalamin (vitamin B12)-binding domain"/>
    <property type="match status" value="1"/>
</dbReference>
<sequence length="347" mass="35915">MTTAPPRPPVIGASVADEFFDALTRADEQHALDLAGGLVADGTPVTDVLLDLVGPAQERVGLLWQTGEWSVAQEHAATCINERVVAAVGGLVVAGDRGHVVLGCLDGEWHALPARIVGEVLRQHGWRVTFLGASVPTAHLISYLHEQGPDVAAVSCALAMHLPGAHRTIAAAQRTGTPVLAGGPGFGADGRWARLLGVDAYAATATGAVDLLATARWVDPPGAGRAAVPETGGAEYAALRERRTALVRDTVARLGGASPPAGGGALDGDAVDDTGQLVDFLAAAVYLGERDLFADHVRWLCSVLSARKASTAVVRSALDRLDEGLHDFPFAQGCIAGARELLDGARR</sequence>
<dbReference type="Pfam" id="PF02607">
    <property type="entry name" value="B12-binding_2"/>
    <property type="match status" value="1"/>
</dbReference>
<proteinExistence type="predicted"/>
<evidence type="ECO:0000313" key="5">
    <source>
        <dbReference type="Proteomes" id="UP001165283"/>
    </source>
</evidence>
<protein>
    <submittedName>
        <fullName evidence="4">Cobalamin B12-binding domain-containing protein</fullName>
    </submittedName>
</protein>
<dbReference type="EMBL" id="JAGSOV010000009">
    <property type="protein sequence ID" value="MCO1654049.1"/>
    <property type="molecule type" value="Genomic_DNA"/>
</dbReference>
<dbReference type="RefSeq" id="WP_252435655.1">
    <property type="nucleotide sequence ID" value="NZ_JAGSOV010000009.1"/>
</dbReference>
<gene>
    <name evidence="4" type="ORF">KDL28_03160</name>
</gene>
<dbReference type="InterPro" id="IPR036724">
    <property type="entry name" value="Cobalamin-bd_sf"/>
</dbReference>
<dbReference type="PROSITE" id="PS51332">
    <property type="entry name" value="B12_BINDING"/>
    <property type="match status" value="1"/>
</dbReference>
<dbReference type="CDD" id="cd02065">
    <property type="entry name" value="B12-binding_like"/>
    <property type="match status" value="1"/>
</dbReference>
<feature type="domain" description="B12-binding" evidence="3">
    <location>
        <begin position="97"/>
        <end position="222"/>
    </location>
</feature>
<organism evidence="4 5">
    <name type="scientific">Pseudonocardia humida</name>
    <dbReference type="NCBI Taxonomy" id="2800819"/>
    <lineage>
        <taxon>Bacteria</taxon>
        <taxon>Bacillati</taxon>
        <taxon>Actinomycetota</taxon>
        <taxon>Actinomycetes</taxon>
        <taxon>Pseudonocardiales</taxon>
        <taxon>Pseudonocardiaceae</taxon>
        <taxon>Pseudonocardia</taxon>
    </lineage>
</organism>
<dbReference type="InterPro" id="IPR036594">
    <property type="entry name" value="Meth_synthase_dom"/>
</dbReference>
<dbReference type="Proteomes" id="UP001165283">
    <property type="component" value="Unassembled WGS sequence"/>
</dbReference>
<dbReference type="PANTHER" id="PTHR45833">
    <property type="entry name" value="METHIONINE SYNTHASE"/>
    <property type="match status" value="1"/>
</dbReference>
<accession>A0ABT0ZTK3</accession>
<keyword evidence="2" id="KW-0170">Cobalt</keyword>
<dbReference type="PANTHER" id="PTHR45833:SF1">
    <property type="entry name" value="METHIONINE SYNTHASE"/>
    <property type="match status" value="1"/>
</dbReference>
<comment type="caution">
    <text evidence="4">The sequence shown here is derived from an EMBL/GenBank/DDBJ whole genome shotgun (WGS) entry which is preliminary data.</text>
</comment>
<reference evidence="4" key="1">
    <citation type="submission" date="2021-04" db="EMBL/GenBank/DDBJ databases">
        <title>Pseudonocardia sp. nov., isolated from sandy soil of mangrove forest.</title>
        <authorList>
            <person name="Zan Z."/>
            <person name="Huang R."/>
            <person name="Liu W."/>
        </authorList>
    </citation>
    <scope>NUCLEOTIDE SEQUENCE</scope>
    <source>
        <strain evidence="4">S2-4</strain>
    </source>
</reference>
<name>A0ABT0ZTK3_9PSEU</name>
<dbReference type="InterPro" id="IPR050554">
    <property type="entry name" value="Met_Synthase/Corrinoid"/>
</dbReference>
<keyword evidence="5" id="KW-1185">Reference proteome</keyword>
<dbReference type="Pfam" id="PF02310">
    <property type="entry name" value="B12-binding"/>
    <property type="match status" value="1"/>
</dbReference>
<dbReference type="InterPro" id="IPR003759">
    <property type="entry name" value="Cbl-bd_cap"/>
</dbReference>
<dbReference type="Gene3D" id="3.40.50.280">
    <property type="entry name" value="Cobalamin-binding domain"/>
    <property type="match status" value="1"/>
</dbReference>
<keyword evidence="1" id="KW-0479">Metal-binding</keyword>
<evidence type="ECO:0000256" key="1">
    <source>
        <dbReference type="ARBA" id="ARBA00022723"/>
    </source>
</evidence>
<dbReference type="InterPro" id="IPR006158">
    <property type="entry name" value="Cobalamin-bd"/>
</dbReference>
<evidence type="ECO:0000259" key="3">
    <source>
        <dbReference type="PROSITE" id="PS51332"/>
    </source>
</evidence>
<dbReference type="Gene3D" id="1.10.1240.10">
    <property type="entry name" value="Methionine synthase domain"/>
    <property type="match status" value="1"/>
</dbReference>